<dbReference type="InterPro" id="IPR011047">
    <property type="entry name" value="Quinoprotein_ADH-like_sf"/>
</dbReference>
<dbReference type="PANTHER" id="PTHR19879:SF9">
    <property type="entry name" value="TRANSCRIPTION INITIATION FACTOR TFIID SUBUNIT 5"/>
    <property type="match status" value="1"/>
</dbReference>
<dbReference type="PANTHER" id="PTHR19879">
    <property type="entry name" value="TRANSCRIPTION INITIATION FACTOR TFIID"/>
    <property type="match status" value="1"/>
</dbReference>
<dbReference type="EMBL" id="JADWOX010000005">
    <property type="protein sequence ID" value="MBI1684046.1"/>
    <property type="molecule type" value="Genomic_DNA"/>
</dbReference>
<protein>
    <submittedName>
        <fullName evidence="3">WD40 repeat domain-containing protein</fullName>
    </submittedName>
</protein>
<dbReference type="Gene3D" id="2.130.10.10">
    <property type="entry name" value="YVTN repeat-like/Quinoprotein amine dehydrogenase"/>
    <property type="match status" value="2"/>
</dbReference>
<feature type="signal peptide" evidence="2">
    <location>
        <begin position="1"/>
        <end position="22"/>
    </location>
</feature>
<feature type="repeat" description="WD" evidence="1">
    <location>
        <begin position="41"/>
        <end position="82"/>
    </location>
</feature>
<organism evidence="3 4">
    <name type="scientific">Caulobacter hibisci</name>
    <dbReference type="NCBI Taxonomy" id="2035993"/>
    <lineage>
        <taxon>Bacteria</taxon>
        <taxon>Pseudomonadati</taxon>
        <taxon>Pseudomonadota</taxon>
        <taxon>Alphaproteobacteria</taxon>
        <taxon>Caulobacterales</taxon>
        <taxon>Caulobacteraceae</taxon>
        <taxon>Caulobacter</taxon>
    </lineage>
</organism>
<feature type="chain" id="PRO_5046658613" evidence="2">
    <location>
        <begin position="23"/>
        <end position="388"/>
    </location>
</feature>
<evidence type="ECO:0000313" key="3">
    <source>
        <dbReference type="EMBL" id="MBI1684046.1"/>
    </source>
</evidence>
<evidence type="ECO:0000313" key="4">
    <source>
        <dbReference type="Proteomes" id="UP000639859"/>
    </source>
</evidence>
<keyword evidence="2" id="KW-0732">Signal</keyword>
<comment type="caution">
    <text evidence="3">The sequence shown here is derived from an EMBL/GenBank/DDBJ whole genome shotgun (WGS) entry which is preliminary data.</text>
</comment>
<dbReference type="SUPFAM" id="SSF50998">
    <property type="entry name" value="Quinoprotein alcohol dehydrogenase-like"/>
    <property type="match status" value="1"/>
</dbReference>
<dbReference type="Proteomes" id="UP000639859">
    <property type="component" value="Unassembled WGS sequence"/>
</dbReference>
<sequence>MKKGLSTLMVAVLGLGASPALAESACSVAPPTHHLVLAQALPAGDREVRGVALSPDETLVLAGSNDASVRVWRIADGKLVMHSTPMDGPVWSVAFTGDGRRVLATGPMGPGEGNFSTNLWEVETGAKIVSRRGGDLGLVTDSSTFIATELPESPLAVGFVDLIDGRMAARWTPRFYENAWAYAHGPAGPMVLVSNDDGSARFADARGERPLDTQPKRLGSAKVALSADGRIGYHQRAAWDAETGRKLYDVAMGRDHSAIQNPIFSPDSRILLVERLNSKEGSDVLAMNARTGAPIARICGAAITEQAVSGDGRRYVANTQTGSAVWDVATGAVVALLDTERFDIWDFALSRDGRVLVTGSIDGVVRVWRIEPEDGPVPNIPAKQRKSH</sequence>
<dbReference type="Pfam" id="PF00400">
    <property type="entry name" value="WD40"/>
    <property type="match status" value="2"/>
</dbReference>
<dbReference type="PROSITE" id="PS50294">
    <property type="entry name" value="WD_REPEATS_REGION"/>
    <property type="match status" value="2"/>
</dbReference>
<evidence type="ECO:0000256" key="2">
    <source>
        <dbReference type="SAM" id="SignalP"/>
    </source>
</evidence>
<dbReference type="PROSITE" id="PS50082">
    <property type="entry name" value="WD_REPEATS_2"/>
    <property type="match status" value="2"/>
</dbReference>
<keyword evidence="1" id="KW-0853">WD repeat</keyword>
<evidence type="ECO:0000256" key="1">
    <source>
        <dbReference type="PROSITE-ProRule" id="PRU00221"/>
    </source>
</evidence>
<feature type="repeat" description="WD" evidence="1">
    <location>
        <begin position="337"/>
        <end position="371"/>
    </location>
</feature>
<dbReference type="InterPro" id="IPR001680">
    <property type="entry name" value="WD40_rpt"/>
</dbReference>
<dbReference type="RefSeq" id="WP_198575955.1">
    <property type="nucleotide sequence ID" value="NZ_JADWOX010000005.1"/>
</dbReference>
<proteinExistence type="predicted"/>
<dbReference type="InterPro" id="IPR015943">
    <property type="entry name" value="WD40/YVTN_repeat-like_dom_sf"/>
</dbReference>
<reference evidence="3 4" key="1">
    <citation type="submission" date="2020-11" db="EMBL/GenBank/DDBJ databases">
        <title>genome sequence of strain KACC 18849.</title>
        <authorList>
            <person name="Gao J."/>
            <person name="Zhang X."/>
        </authorList>
    </citation>
    <scope>NUCLEOTIDE SEQUENCE [LARGE SCALE GENOMIC DNA]</scope>
    <source>
        <strain evidence="3 4">KACC 18849</strain>
    </source>
</reference>
<gene>
    <name evidence="3" type="ORF">I4Q42_10225</name>
</gene>
<keyword evidence="4" id="KW-1185">Reference proteome</keyword>
<accession>A0ABS0SXT0</accession>
<name>A0ABS0SXT0_9CAUL</name>
<dbReference type="SMART" id="SM00320">
    <property type="entry name" value="WD40"/>
    <property type="match status" value="3"/>
</dbReference>